<reference evidence="6" key="1">
    <citation type="submission" date="2021-05" db="EMBL/GenBank/DDBJ databases">
        <title>The genome of the haptophyte Pavlova lutheri (Diacronema luteri, Pavlovales) - a model for lipid biosynthesis in eukaryotic algae.</title>
        <authorList>
            <person name="Hulatt C.J."/>
            <person name="Posewitz M.C."/>
        </authorList>
    </citation>
    <scope>NUCLEOTIDE SEQUENCE</scope>
    <source>
        <strain evidence="6">NIVA-4/92</strain>
    </source>
</reference>
<name>A0A8J6C556_DIALT</name>
<dbReference type="InterPro" id="IPR034704">
    <property type="entry name" value="Ribosomal_bL28/bL31-like_sf"/>
</dbReference>
<feature type="signal peptide" evidence="5">
    <location>
        <begin position="1"/>
        <end position="16"/>
    </location>
</feature>
<dbReference type="InterPro" id="IPR001383">
    <property type="entry name" value="Ribosomal_bL28_bact-type"/>
</dbReference>
<evidence type="ECO:0000256" key="3">
    <source>
        <dbReference type="ARBA" id="ARBA00023274"/>
    </source>
</evidence>
<dbReference type="GO" id="GO:0006412">
    <property type="term" value="P:translation"/>
    <property type="evidence" value="ECO:0007669"/>
    <property type="project" value="InterPro"/>
</dbReference>
<comment type="caution">
    <text evidence="6">The sequence shown here is derived from an EMBL/GenBank/DDBJ whole genome shotgun (WGS) entry which is preliminary data.</text>
</comment>
<dbReference type="InterPro" id="IPR037147">
    <property type="entry name" value="Ribosomal_bL28_sf"/>
</dbReference>
<dbReference type="EMBL" id="JAGTXO010000021">
    <property type="protein sequence ID" value="KAG8462322.1"/>
    <property type="molecule type" value="Genomic_DNA"/>
</dbReference>
<gene>
    <name evidence="6" type="ORF">KFE25_012142</name>
</gene>
<keyword evidence="2" id="KW-0689">Ribosomal protein</keyword>
<dbReference type="Proteomes" id="UP000751190">
    <property type="component" value="Unassembled WGS sequence"/>
</dbReference>
<protein>
    <recommendedName>
        <fullName evidence="4">Large ribosomal subunit protein bL28c</fullName>
    </recommendedName>
</protein>
<dbReference type="OMA" id="LWWEEAN"/>
<feature type="chain" id="PRO_5035325296" description="Large ribosomal subunit protein bL28c" evidence="5">
    <location>
        <begin position="17"/>
        <end position="129"/>
    </location>
</feature>
<comment type="similarity">
    <text evidence="1">Belongs to the bacterial ribosomal protein bL28 family.</text>
</comment>
<organism evidence="6 7">
    <name type="scientific">Diacronema lutheri</name>
    <name type="common">Unicellular marine alga</name>
    <name type="synonym">Monochrysis lutheri</name>
    <dbReference type="NCBI Taxonomy" id="2081491"/>
    <lineage>
        <taxon>Eukaryota</taxon>
        <taxon>Haptista</taxon>
        <taxon>Haptophyta</taxon>
        <taxon>Pavlovophyceae</taxon>
        <taxon>Pavlovales</taxon>
        <taxon>Pavlovaceae</taxon>
        <taxon>Diacronema</taxon>
    </lineage>
</organism>
<dbReference type="OrthoDB" id="361870at2759"/>
<evidence type="ECO:0000256" key="4">
    <source>
        <dbReference type="ARBA" id="ARBA00035265"/>
    </source>
</evidence>
<evidence type="ECO:0000256" key="2">
    <source>
        <dbReference type="ARBA" id="ARBA00022980"/>
    </source>
</evidence>
<evidence type="ECO:0000313" key="6">
    <source>
        <dbReference type="EMBL" id="KAG8462322.1"/>
    </source>
</evidence>
<dbReference type="NCBIfam" id="TIGR00009">
    <property type="entry name" value="L28"/>
    <property type="match status" value="1"/>
</dbReference>
<dbReference type="Pfam" id="PF00830">
    <property type="entry name" value="Ribosomal_L28"/>
    <property type="match status" value="1"/>
</dbReference>
<evidence type="ECO:0000256" key="1">
    <source>
        <dbReference type="ARBA" id="ARBA00008760"/>
    </source>
</evidence>
<evidence type="ECO:0000256" key="5">
    <source>
        <dbReference type="SAM" id="SignalP"/>
    </source>
</evidence>
<dbReference type="AlphaFoldDB" id="A0A8J6C556"/>
<dbReference type="InterPro" id="IPR026569">
    <property type="entry name" value="Ribosomal_bL28"/>
</dbReference>
<sequence length="129" mass="14188">MTLLLAMLFAVSQSYAYVLAPSMGAMRSQVSRADVSMGANSGQKCQMTGRGPNNANSISFSHRVSSRKQAINLHAKKYYSPELNGWIRMKLACRTMKTIDKYGIDKTAKKYGVDLNKYKISTSNPPATA</sequence>
<dbReference type="PANTHER" id="PTHR13528">
    <property type="entry name" value="39S RIBOSOMAL PROTEIN L28, MITOCHONDRIAL"/>
    <property type="match status" value="1"/>
</dbReference>
<dbReference type="Gene3D" id="2.30.170.40">
    <property type="entry name" value="Ribosomal protein L28/L24"/>
    <property type="match status" value="1"/>
</dbReference>
<keyword evidence="3" id="KW-0687">Ribonucleoprotein</keyword>
<keyword evidence="5" id="KW-0732">Signal</keyword>
<proteinExistence type="inferred from homology"/>
<dbReference type="SUPFAM" id="SSF143800">
    <property type="entry name" value="L28p-like"/>
    <property type="match status" value="1"/>
</dbReference>
<accession>A0A8J6C556</accession>
<dbReference type="HAMAP" id="MF_00373">
    <property type="entry name" value="Ribosomal_bL28"/>
    <property type="match status" value="1"/>
</dbReference>
<dbReference type="GO" id="GO:1990904">
    <property type="term" value="C:ribonucleoprotein complex"/>
    <property type="evidence" value="ECO:0007669"/>
    <property type="project" value="UniProtKB-KW"/>
</dbReference>
<dbReference type="GO" id="GO:0003735">
    <property type="term" value="F:structural constituent of ribosome"/>
    <property type="evidence" value="ECO:0007669"/>
    <property type="project" value="InterPro"/>
</dbReference>
<dbReference type="GO" id="GO:0005840">
    <property type="term" value="C:ribosome"/>
    <property type="evidence" value="ECO:0007669"/>
    <property type="project" value="UniProtKB-KW"/>
</dbReference>
<evidence type="ECO:0000313" key="7">
    <source>
        <dbReference type="Proteomes" id="UP000751190"/>
    </source>
</evidence>
<keyword evidence="7" id="KW-1185">Reference proteome</keyword>
<dbReference type="PANTHER" id="PTHR13528:SF2">
    <property type="entry name" value="LARGE RIBOSOMAL SUBUNIT PROTEIN BL28M"/>
    <property type="match status" value="1"/>
</dbReference>